<accession>A0A0F9WMT9</accession>
<proteinExistence type="predicted"/>
<protein>
    <submittedName>
        <fullName evidence="1">Uncharacterized protein</fullName>
    </submittedName>
</protein>
<reference evidence="1" key="1">
    <citation type="journal article" date="2015" name="Nature">
        <title>Complex archaea that bridge the gap between prokaryotes and eukaryotes.</title>
        <authorList>
            <person name="Spang A."/>
            <person name="Saw J.H."/>
            <person name="Jorgensen S.L."/>
            <person name="Zaremba-Niedzwiedzka K."/>
            <person name="Martijn J."/>
            <person name="Lind A.E."/>
            <person name="van Eijk R."/>
            <person name="Schleper C."/>
            <person name="Guy L."/>
            <person name="Ettema T.J."/>
        </authorList>
    </citation>
    <scope>NUCLEOTIDE SEQUENCE</scope>
</reference>
<gene>
    <name evidence="1" type="ORF">LCGC14_0258860</name>
</gene>
<comment type="caution">
    <text evidence="1">The sequence shown here is derived from an EMBL/GenBank/DDBJ whole genome shotgun (WGS) entry which is preliminary data.</text>
</comment>
<dbReference type="EMBL" id="LAZR01000138">
    <property type="protein sequence ID" value="KKN87431.1"/>
    <property type="molecule type" value="Genomic_DNA"/>
</dbReference>
<organism evidence="1">
    <name type="scientific">marine sediment metagenome</name>
    <dbReference type="NCBI Taxonomy" id="412755"/>
    <lineage>
        <taxon>unclassified sequences</taxon>
        <taxon>metagenomes</taxon>
        <taxon>ecological metagenomes</taxon>
    </lineage>
</organism>
<evidence type="ECO:0000313" key="1">
    <source>
        <dbReference type="EMBL" id="KKN87431.1"/>
    </source>
</evidence>
<name>A0A0F9WMT9_9ZZZZ</name>
<sequence length="102" mass="10856">MAVGDLPVPVKSTVNATAASGEKVPFNGKRVRIYMENLSTLYDVWIYWGTAAVIGEGRRLQADGGAIEIEIDTSKGDDWAKDSIHMIATGASADVAVEELSS</sequence>
<dbReference type="AlphaFoldDB" id="A0A0F9WMT9"/>